<proteinExistence type="predicted"/>
<dbReference type="PANTHER" id="PTHR31676">
    <property type="entry name" value="T31J12.3 PROTEIN-RELATED"/>
    <property type="match status" value="1"/>
</dbReference>
<name>A0A251V477_HELAN</name>
<feature type="chain" id="PRO_5013304429" evidence="1">
    <location>
        <begin position="26"/>
        <end position="175"/>
    </location>
</feature>
<protein>
    <submittedName>
        <fullName evidence="3">Uncharacterized protein</fullName>
    </submittedName>
</protein>
<evidence type="ECO:0000313" key="3">
    <source>
        <dbReference type="EMBL" id="OTG29906.1"/>
    </source>
</evidence>
<sequence>MATAFHMSLLLLLALVALRPSTTSAAASPNPNSLNLHQVFQLFGFPLGLIPGPVDSFTLTPIGILPPTFNFTIHYKEPCYVQFVYPNYYNPVFTGKITFGKLFDMQGHKDQFPSGEWIDMYDVTVVDQNLYFQFATASATVDRSFFAEVKNCTYGPLLPADYSNELISQLPISAE</sequence>
<dbReference type="Proteomes" id="UP000215914">
    <property type="component" value="Chromosome 4"/>
</dbReference>
<dbReference type="SUPFAM" id="SSF141562">
    <property type="entry name" value="At5g01610-like"/>
    <property type="match status" value="1"/>
</dbReference>
<reference evidence="3" key="2">
    <citation type="submission" date="2017-02" db="EMBL/GenBank/DDBJ databases">
        <title>Sunflower complete genome.</title>
        <authorList>
            <person name="Langlade N."/>
            <person name="Munos S."/>
        </authorList>
    </citation>
    <scope>NUCLEOTIDE SEQUENCE [LARGE SCALE GENOMIC DNA]</scope>
    <source>
        <tissue evidence="3">Leaves</tissue>
    </source>
</reference>
<reference evidence="2 4" key="1">
    <citation type="journal article" date="2017" name="Nature">
        <title>The sunflower genome provides insights into oil metabolism, flowering and Asterid evolution.</title>
        <authorList>
            <person name="Badouin H."/>
            <person name="Gouzy J."/>
            <person name="Grassa C.J."/>
            <person name="Murat F."/>
            <person name="Staton S.E."/>
            <person name="Cottret L."/>
            <person name="Lelandais-Briere C."/>
            <person name="Owens G.L."/>
            <person name="Carrere S."/>
            <person name="Mayjonade B."/>
            <person name="Legrand L."/>
            <person name="Gill N."/>
            <person name="Kane N.C."/>
            <person name="Bowers J.E."/>
            <person name="Hubner S."/>
            <person name="Bellec A."/>
            <person name="Berard A."/>
            <person name="Berges H."/>
            <person name="Blanchet N."/>
            <person name="Boniface M.C."/>
            <person name="Brunel D."/>
            <person name="Catrice O."/>
            <person name="Chaidir N."/>
            <person name="Claudel C."/>
            <person name="Donnadieu C."/>
            <person name="Faraut T."/>
            <person name="Fievet G."/>
            <person name="Helmstetter N."/>
            <person name="King M."/>
            <person name="Knapp S.J."/>
            <person name="Lai Z."/>
            <person name="Le Paslier M.C."/>
            <person name="Lippi Y."/>
            <person name="Lorenzon L."/>
            <person name="Mandel J.R."/>
            <person name="Marage G."/>
            <person name="Marchand G."/>
            <person name="Marquand E."/>
            <person name="Bret-Mestries E."/>
            <person name="Morien E."/>
            <person name="Nambeesan S."/>
            <person name="Nguyen T."/>
            <person name="Pegot-Espagnet P."/>
            <person name="Pouilly N."/>
            <person name="Raftis F."/>
            <person name="Sallet E."/>
            <person name="Schiex T."/>
            <person name="Thomas J."/>
            <person name="Vandecasteele C."/>
            <person name="Vares D."/>
            <person name="Vear F."/>
            <person name="Vautrin S."/>
            <person name="Crespi M."/>
            <person name="Mangin B."/>
            <person name="Burke J.M."/>
            <person name="Salse J."/>
            <person name="Munos S."/>
            <person name="Vincourt P."/>
            <person name="Rieseberg L.H."/>
            <person name="Langlade N.B."/>
        </authorList>
    </citation>
    <scope>NUCLEOTIDE SEQUENCE [LARGE SCALE GENOMIC DNA]</scope>
    <source>
        <strain evidence="4">cv. SF193</strain>
        <tissue evidence="2">Leaves</tissue>
    </source>
</reference>
<dbReference type="Pfam" id="PF04398">
    <property type="entry name" value="DUF538"/>
    <property type="match status" value="1"/>
</dbReference>
<keyword evidence="4" id="KW-1185">Reference proteome</keyword>
<dbReference type="InterPro" id="IPR036758">
    <property type="entry name" value="At5g01610-like"/>
</dbReference>
<dbReference type="PANTHER" id="PTHR31676:SF71">
    <property type="entry name" value="EXPRESSED PROTEIN"/>
    <property type="match status" value="1"/>
</dbReference>
<dbReference type="OrthoDB" id="896406at2759"/>
<accession>A0A251V477</accession>
<dbReference type="AlphaFoldDB" id="A0A251V477"/>
<dbReference type="Gene3D" id="2.30.240.10">
    <property type="entry name" value="At5g01610-like"/>
    <property type="match status" value="1"/>
</dbReference>
<dbReference type="EMBL" id="CM007893">
    <property type="protein sequence ID" value="OTG29906.1"/>
    <property type="molecule type" value="Genomic_DNA"/>
</dbReference>
<evidence type="ECO:0000313" key="2">
    <source>
        <dbReference type="EMBL" id="KAF5812271.1"/>
    </source>
</evidence>
<evidence type="ECO:0000313" key="4">
    <source>
        <dbReference type="Proteomes" id="UP000215914"/>
    </source>
</evidence>
<feature type="signal peptide" evidence="1">
    <location>
        <begin position="1"/>
        <end position="25"/>
    </location>
</feature>
<organism evidence="3 4">
    <name type="scientific">Helianthus annuus</name>
    <name type="common">Common sunflower</name>
    <dbReference type="NCBI Taxonomy" id="4232"/>
    <lineage>
        <taxon>Eukaryota</taxon>
        <taxon>Viridiplantae</taxon>
        <taxon>Streptophyta</taxon>
        <taxon>Embryophyta</taxon>
        <taxon>Tracheophyta</taxon>
        <taxon>Spermatophyta</taxon>
        <taxon>Magnoliopsida</taxon>
        <taxon>eudicotyledons</taxon>
        <taxon>Gunneridae</taxon>
        <taxon>Pentapetalae</taxon>
        <taxon>asterids</taxon>
        <taxon>campanulids</taxon>
        <taxon>Asterales</taxon>
        <taxon>Asteraceae</taxon>
        <taxon>Asteroideae</taxon>
        <taxon>Heliantheae alliance</taxon>
        <taxon>Heliantheae</taxon>
        <taxon>Helianthus</taxon>
    </lineage>
</organism>
<reference evidence="2" key="3">
    <citation type="submission" date="2020-06" db="EMBL/GenBank/DDBJ databases">
        <title>Helianthus annuus Genome sequencing and assembly Release 2.</title>
        <authorList>
            <person name="Gouzy J."/>
            <person name="Langlade N."/>
            <person name="Munos S."/>
        </authorList>
    </citation>
    <scope>NUCLEOTIDE SEQUENCE</scope>
    <source>
        <tissue evidence="2">Leaves</tissue>
    </source>
</reference>
<dbReference type="InterPro" id="IPR007493">
    <property type="entry name" value="DUF538"/>
</dbReference>
<dbReference type="InParanoid" id="A0A251V477"/>
<dbReference type="EMBL" id="MNCJ02000319">
    <property type="protein sequence ID" value="KAF5812271.1"/>
    <property type="molecule type" value="Genomic_DNA"/>
</dbReference>
<dbReference type="Gramene" id="mRNA:HanXRQr2_Chr04g0190691">
    <property type="protein sequence ID" value="mRNA:HanXRQr2_Chr04g0190691"/>
    <property type="gene ID" value="HanXRQr2_Chr04g0190691"/>
</dbReference>
<gene>
    <name evidence="3" type="ORF">HannXRQ_Chr04g0127271</name>
    <name evidence="2" type="ORF">HanXRQr2_Chr04g0190691</name>
</gene>
<evidence type="ECO:0000256" key="1">
    <source>
        <dbReference type="SAM" id="SignalP"/>
    </source>
</evidence>
<keyword evidence="1" id="KW-0732">Signal</keyword>